<evidence type="ECO:0000313" key="3">
    <source>
        <dbReference type="Proteomes" id="UP000215158"/>
    </source>
</evidence>
<dbReference type="RefSeq" id="WP_095418854.1">
    <property type="nucleotide sequence ID" value="NZ_CP022989.1"/>
</dbReference>
<dbReference type="AlphaFoldDB" id="A0A248VIW7"/>
<name>A0A248VIW7_9BURK</name>
<dbReference type="KEGG" id="parb:CJU94_11880"/>
<evidence type="ECO:0000256" key="1">
    <source>
        <dbReference type="SAM" id="Phobius"/>
    </source>
</evidence>
<dbReference type="Proteomes" id="UP000215158">
    <property type="component" value="Chromosome 1"/>
</dbReference>
<evidence type="ECO:0000313" key="2">
    <source>
        <dbReference type="EMBL" id="ASV98802.1"/>
    </source>
</evidence>
<keyword evidence="3" id="KW-1185">Reference proteome</keyword>
<reference evidence="2 3" key="1">
    <citation type="submission" date="2017-08" db="EMBL/GenBank/DDBJ databases">
        <title>Identification and genetic characteristics of simultaneous BTEX- and naphthalene-degrading Paraburkholderia sp. BN5 isolated from petroleum-contaminated soil.</title>
        <authorList>
            <person name="Lee Y."/>
            <person name="Jeon C.O."/>
        </authorList>
    </citation>
    <scope>NUCLEOTIDE SEQUENCE [LARGE SCALE GENOMIC DNA]</scope>
    <source>
        <strain evidence="2 3">BN5</strain>
    </source>
</reference>
<gene>
    <name evidence="2" type="ORF">CJU94_11880</name>
</gene>
<keyword evidence="1" id="KW-0472">Membrane</keyword>
<accession>A0A248VIW7</accession>
<feature type="transmembrane region" description="Helical" evidence="1">
    <location>
        <begin position="38"/>
        <end position="62"/>
    </location>
</feature>
<sequence length="135" mass="14129">MNVNFRNLAILSALVFFALGFAWMLAPSFFPSRWGVEFSYPVGLIGRRGAALYVGIGVMFFSARNAEPSSARSALVKGFTVACLTLAGLGVFELLTGHARSGILAAVLIEAALALAFVCVARIGDASHEAGTLSS</sequence>
<dbReference type="EMBL" id="CP022989">
    <property type="protein sequence ID" value="ASV98802.1"/>
    <property type="molecule type" value="Genomic_DNA"/>
</dbReference>
<organism evidence="2 3">
    <name type="scientific">Paraburkholderia aromaticivorans</name>
    <dbReference type="NCBI Taxonomy" id="2026199"/>
    <lineage>
        <taxon>Bacteria</taxon>
        <taxon>Pseudomonadati</taxon>
        <taxon>Pseudomonadota</taxon>
        <taxon>Betaproteobacteria</taxon>
        <taxon>Burkholderiales</taxon>
        <taxon>Burkholderiaceae</taxon>
        <taxon>Paraburkholderia</taxon>
    </lineage>
</organism>
<feature type="transmembrane region" description="Helical" evidence="1">
    <location>
        <begin position="7"/>
        <end position="26"/>
    </location>
</feature>
<proteinExistence type="predicted"/>
<evidence type="ECO:0008006" key="4">
    <source>
        <dbReference type="Google" id="ProtNLM"/>
    </source>
</evidence>
<protein>
    <recommendedName>
        <fullName evidence="4">DUF4345 domain-containing protein</fullName>
    </recommendedName>
</protein>
<dbReference type="OrthoDB" id="8776172at2"/>
<keyword evidence="1" id="KW-0812">Transmembrane</keyword>
<feature type="transmembrane region" description="Helical" evidence="1">
    <location>
        <begin position="101"/>
        <end position="121"/>
    </location>
</feature>
<feature type="transmembrane region" description="Helical" evidence="1">
    <location>
        <begin position="74"/>
        <end position="95"/>
    </location>
</feature>
<keyword evidence="1" id="KW-1133">Transmembrane helix</keyword>